<dbReference type="HOGENOM" id="CLU_3083605_0_0_6"/>
<evidence type="ECO:0000313" key="2">
    <source>
        <dbReference type="Proteomes" id="UP000005512"/>
    </source>
</evidence>
<accession>D1P6Q3</accession>
<dbReference type="EMBL" id="ABXV02000043">
    <property type="protein sequence ID" value="EFB70974.1"/>
    <property type="molecule type" value="Genomic_DNA"/>
</dbReference>
<name>D1P6Q3_9GAMM</name>
<evidence type="ECO:0000313" key="1">
    <source>
        <dbReference type="EMBL" id="EFB70974.1"/>
    </source>
</evidence>
<organism evidence="1 2">
    <name type="scientific">Providencia rustigianii DSM 4541</name>
    <dbReference type="NCBI Taxonomy" id="500637"/>
    <lineage>
        <taxon>Bacteria</taxon>
        <taxon>Pseudomonadati</taxon>
        <taxon>Pseudomonadota</taxon>
        <taxon>Gammaproteobacteria</taxon>
        <taxon>Enterobacterales</taxon>
        <taxon>Morganellaceae</taxon>
        <taxon>Providencia</taxon>
    </lineage>
</organism>
<dbReference type="AlphaFoldDB" id="D1P6Q3"/>
<comment type="caution">
    <text evidence="1">The sequence shown here is derived from an EMBL/GenBank/DDBJ whole genome shotgun (WGS) entry which is preliminary data.</text>
</comment>
<proteinExistence type="predicted"/>
<reference evidence="1" key="1">
    <citation type="submission" date="2009-12" db="EMBL/GenBank/DDBJ databases">
        <authorList>
            <person name="Weinstock G."/>
            <person name="Sodergren E."/>
            <person name="Clifton S."/>
            <person name="Fulton L."/>
            <person name="Fulton B."/>
            <person name="Courtney L."/>
            <person name="Fronick C."/>
            <person name="Harrison M."/>
            <person name="Strong C."/>
            <person name="Farmer C."/>
            <person name="Delahaunty K."/>
            <person name="Markovic C."/>
            <person name="Hall O."/>
            <person name="Minx P."/>
            <person name="Tomlinson C."/>
            <person name="Mitreva M."/>
            <person name="Nelson J."/>
            <person name="Hou S."/>
            <person name="Wollam A."/>
            <person name="Pepin K.H."/>
            <person name="Johnson M."/>
            <person name="Bhonagiri V."/>
            <person name="Nash W.E."/>
            <person name="Warren W."/>
            <person name="Chinwalla A."/>
            <person name="Mardis E.R."/>
            <person name="Wilson R.K."/>
        </authorList>
    </citation>
    <scope>NUCLEOTIDE SEQUENCE [LARGE SCALE GENOMIC DNA]</scope>
    <source>
        <strain evidence="1">DSM 4541</strain>
    </source>
</reference>
<gene>
    <name evidence="1" type="ORF">PROVRUST_07854</name>
</gene>
<protein>
    <submittedName>
        <fullName evidence="1">Uncharacterized protein</fullName>
    </submittedName>
</protein>
<sequence>MRNSFIQTSKLIIETVYLAGEFPANNNKHGASYHDGEQLTAGLLCENVELGV</sequence>
<keyword evidence="2" id="KW-1185">Reference proteome</keyword>
<dbReference type="Proteomes" id="UP000005512">
    <property type="component" value="Unassembled WGS sequence"/>
</dbReference>